<reference evidence="1" key="1">
    <citation type="submission" date="2020-05" db="EMBL/GenBank/DDBJ databases">
        <title>Large-scale comparative analyses of tick genomes elucidate their genetic diversity and vector capacities.</title>
        <authorList>
            <person name="Jia N."/>
            <person name="Wang J."/>
            <person name="Shi W."/>
            <person name="Du L."/>
            <person name="Sun Y."/>
            <person name="Zhan W."/>
            <person name="Jiang J."/>
            <person name="Wang Q."/>
            <person name="Zhang B."/>
            <person name="Ji P."/>
            <person name="Sakyi L.B."/>
            <person name="Cui X."/>
            <person name="Yuan T."/>
            <person name="Jiang B."/>
            <person name="Yang W."/>
            <person name="Lam T.T.-Y."/>
            <person name="Chang Q."/>
            <person name="Ding S."/>
            <person name="Wang X."/>
            <person name="Zhu J."/>
            <person name="Ruan X."/>
            <person name="Zhao L."/>
            <person name="Wei J."/>
            <person name="Que T."/>
            <person name="Du C."/>
            <person name="Cheng J."/>
            <person name="Dai P."/>
            <person name="Han X."/>
            <person name="Huang E."/>
            <person name="Gao Y."/>
            <person name="Liu J."/>
            <person name="Shao H."/>
            <person name="Ye R."/>
            <person name="Li L."/>
            <person name="Wei W."/>
            <person name="Wang X."/>
            <person name="Wang C."/>
            <person name="Yang T."/>
            <person name="Huo Q."/>
            <person name="Li W."/>
            <person name="Guo W."/>
            <person name="Chen H."/>
            <person name="Zhou L."/>
            <person name="Ni X."/>
            <person name="Tian J."/>
            <person name="Zhou Y."/>
            <person name="Sheng Y."/>
            <person name="Liu T."/>
            <person name="Pan Y."/>
            <person name="Xia L."/>
            <person name="Li J."/>
            <person name="Zhao F."/>
            <person name="Cao W."/>
        </authorList>
    </citation>
    <scope>NUCLEOTIDE SEQUENCE</scope>
    <source>
        <strain evidence="1">Hyas-2018</strain>
    </source>
</reference>
<comment type="caution">
    <text evidence="1">The sequence shown here is derived from an EMBL/GenBank/DDBJ whole genome shotgun (WGS) entry which is preliminary data.</text>
</comment>
<sequence>MTFQQEDAANYAGSSRVEKEEEEPLVARGRIRAGLGTSLSCPSSYSEPPTSEWPAPTPRAPLGRTPSTTLKTNVVSTADHVAYAPERRARLVVTLVCSLILVVVFTMIIYRMINEKGESPYIVTHVVCRIPVSCL</sequence>
<organism evidence="1 2">
    <name type="scientific">Hyalomma asiaticum</name>
    <name type="common">Tick</name>
    <dbReference type="NCBI Taxonomy" id="266040"/>
    <lineage>
        <taxon>Eukaryota</taxon>
        <taxon>Metazoa</taxon>
        <taxon>Ecdysozoa</taxon>
        <taxon>Arthropoda</taxon>
        <taxon>Chelicerata</taxon>
        <taxon>Arachnida</taxon>
        <taxon>Acari</taxon>
        <taxon>Parasitiformes</taxon>
        <taxon>Ixodida</taxon>
        <taxon>Ixodoidea</taxon>
        <taxon>Ixodidae</taxon>
        <taxon>Hyalomminae</taxon>
        <taxon>Hyalomma</taxon>
    </lineage>
</organism>
<keyword evidence="2" id="KW-1185">Reference proteome</keyword>
<proteinExistence type="predicted"/>
<evidence type="ECO:0000313" key="2">
    <source>
        <dbReference type="Proteomes" id="UP000821845"/>
    </source>
</evidence>
<name>A0ACB7S0G3_HYAAI</name>
<protein>
    <submittedName>
        <fullName evidence="1">Uncharacterized protein</fullName>
    </submittedName>
</protein>
<gene>
    <name evidence="1" type="ORF">HPB50_005593</name>
</gene>
<dbReference type="EMBL" id="CM023486">
    <property type="protein sequence ID" value="KAH6927536.1"/>
    <property type="molecule type" value="Genomic_DNA"/>
</dbReference>
<evidence type="ECO:0000313" key="1">
    <source>
        <dbReference type="EMBL" id="KAH6927536.1"/>
    </source>
</evidence>
<dbReference type="Proteomes" id="UP000821845">
    <property type="component" value="Chromosome 6"/>
</dbReference>
<accession>A0ACB7S0G3</accession>